<feature type="transmembrane region" description="Helical" evidence="17">
    <location>
        <begin position="532"/>
        <end position="552"/>
    </location>
</feature>
<comment type="pathway">
    <text evidence="2">Lipid metabolism; sphingolipid metabolism.</text>
</comment>
<evidence type="ECO:0000256" key="12">
    <source>
        <dbReference type="ARBA" id="ARBA00023002"/>
    </source>
</evidence>
<comment type="similarity">
    <text evidence="4">Belongs to the fatty acid desaturase type 1 family.</text>
</comment>
<feature type="transmembrane region" description="Helical" evidence="17">
    <location>
        <begin position="467"/>
        <end position="486"/>
    </location>
</feature>
<dbReference type="Pfam" id="PF00173">
    <property type="entry name" value="Cyt-b5"/>
    <property type="match status" value="1"/>
</dbReference>
<feature type="compositionally biased region" description="Polar residues" evidence="16">
    <location>
        <begin position="177"/>
        <end position="186"/>
    </location>
</feature>
<dbReference type="SUPFAM" id="SSF55856">
    <property type="entry name" value="Cytochrome b5-like heme/steroid binding domain"/>
    <property type="match status" value="1"/>
</dbReference>
<evidence type="ECO:0000256" key="9">
    <source>
        <dbReference type="ARBA" id="ARBA00022723"/>
    </source>
</evidence>
<comment type="subcellular location">
    <subcellularLocation>
        <location evidence="1">Membrane</location>
        <topology evidence="1">Multi-pass membrane protein</topology>
    </subcellularLocation>
</comment>
<dbReference type="PROSITE" id="PS50255">
    <property type="entry name" value="CYTOCHROME_B5_2"/>
    <property type="match status" value="1"/>
</dbReference>
<evidence type="ECO:0000256" key="17">
    <source>
        <dbReference type="SAM" id="Phobius"/>
    </source>
</evidence>
<evidence type="ECO:0000256" key="6">
    <source>
        <dbReference type="ARBA" id="ARBA00016939"/>
    </source>
</evidence>
<evidence type="ECO:0000256" key="8">
    <source>
        <dbReference type="ARBA" id="ARBA00022692"/>
    </source>
</evidence>
<protein>
    <recommendedName>
        <fullName evidence="6">Delta 8-(E)-sphingolipid desaturase</fullName>
        <ecNumber evidence="5">1.14.19.18</ecNumber>
    </recommendedName>
</protein>
<dbReference type="EC" id="1.14.19.18" evidence="5"/>
<gene>
    <name evidence="19" type="ORF">Sste5346_007841</name>
</gene>
<evidence type="ECO:0000256" key="14">
    <source>
        <dbReference type="ARBA" id="ARBA00023098"/>
    </source>
</evidence>
<feature type="domain" description="Cytochrome b5 heme-binding" evidence="18">
    <location>
        <begin position="30"/>
        <end position="105"/>
    </location>
</feature>
<keyword evidence="8 17" id="KW-0812">Transmembrane</keyword>
<proteinExistence type="inferred from homology"/>
<keyword evidence="11 17" id="KW-1133">Transmembrane helix</keyword>
<feature type="region of interest" description="Disordered" evidence="16">
    <location>
        <begin position="150"/>
        <end position="222"/>
    </location>
</feature>
<keyword evidence="14" id="KW-0443">Lipid metabolism</keyword>
<organism evidence="19 20">
    <name type="scientific">Sporothrix stenoceras</name>
    <dbReference type="NCBI Taxonomy" id="5173"/>
    <lineage>
        <taxon>Eukaryota</taxon>
        <taxon>Fungi</taxon>
        <taxon>Dikarya</taxon>
        <taxon>Ascomycota</taxon>
        <taxon>Pezizomycotina</taxon>
        <taxon>Sordariomycetes</taxon>
        <taxon>Sordariomycetidae</taxon>
        <taxon>Ophiostomatales</taxon>
        <taxon>Ophiostomataceae</taxon>
        <taxon>Sporothrix</taxon>
    </lineage>
</organism>
<feature type="region of interest" description="Disordered" evidence="16">
    <location>
        <begin position="1"/>
        <end position="27"/>
    </location>
</feature>
<dbReference type="CDD" id="cd03506">
    <property type="entry name" value="Delta6-FADS-like"/>
    <property type="match status" value="1"/>
</dbReference>
<reference evidence="19 20" key="1">
    <citation type="journal article" date="2024" name="IMA Fungus">
        <title>IMA Genome - F19 : A genome assembly and annotation guide to empower mycologists, including annotated draft genome sequences of Ceratocystis pirilliformis, Diaporthe australafricana, Fusarium ophioides, Paecilomyces lecythidis, and Sporothrix stenoceras.</title>
        <authorList>
            <person name="Aylward J."/>
            <person name="Wilson A.M."/>
            <person name="Visagie C.M."/>
            <person name="Spraker J."/>
            <person name="Barnes I."/>
            <person name="Buitendag C."/>
            <person name="Ceriani C."/>
            <person name="Del Mar Angel L."/>
            <person name="du Plessis D."/>
            <person name="Fuchs T."/>
            <person name="Gasser K."/>
            <person name="Kramer D."/>
            <person name="Li W."/>
            <person name="Munsamy K."/>
            <person name="Piso A."/>
            <person name="Price J.L."/>
            <person name="Sonnekus B."/>
            <person name="Thomas C."/>
            <person name="van der Nest A."/>
            <person name="van Dijk A."/>
            <person name="van Heerden A."/>
            <person name="van Vuuren N."/>
            <person name="Yilmaz N."/>
            <person name="Duong T.A."/>
            <person name="van der Merwe N.A."/>
            <person name="Wingfield M.J."/>
            <person name="Wingfield B.D."/>
        </authorList>
    </citation>
    <scope>NUCLEOTIDE SEQUENCE [LARGE SCALE GENOMIC DNA]</scope>
    <source>
        <strain evidence="19 20">CMW 5346</strain>
    </source>
</reference>
<feature type="compositionally biased region" description="Polar residues" evidence="16">
    <location>
        <begin position="1"/>
        <end position="23"/>
    </location>
</feature>
<dbReference type="EMBL" id="JAWCUI010000055">
    <property type="protein sequence ID" value="KAL1891207.1"/>
    <property type="molecule type" value="Genomic_DNA"/>
</dbReference>
<evidence type="ECO:0000256" key="3">
    <source>
        <dbReference type="ARBA" id="ARBA00004991"/>
    </source>
</evidence>
<dbReference type="InterPro" id="IPR001199">
    <property type="entry name" value="Cyt_B5-like_heme/steroid-bd"/>
</dbReference>
<evidence type="ECO:0000256" key="15">
    <source>
        <dbReference type="ARBA" id="ARBA00023136"/>
    </source>
</evidence>
<sequence>MASTATAPSPIQTSTATSRTPSKPTIMDRDRIMQPDEVTDLIAQGQTIVIYQDYVLRLDSWLDRHPGGRLAILHMVGKDATDEIEVYHFASTLKTIKAYRIGRKPPGPWVAFAPPPIRGGVFRRIEVTVSPPSPLDGDCSDVDDEDEALLRAEESSAEEPSSGSSDTDDSLTEDSTGVSDVSSECSSLPIPPSASWSSGVQVSGAVDTEPTVGAGNQATPITLPPFLTASGVHNVNRRSLGSAQLSQFARKQRKQARAKAAANTDTVDAVAFSTVDDFADRSNQHEVERDSITYPSVDPARQQAIVQRYRALHQRIHDLGYYNCPYVEYGKEMARYSTLFVCFLTTLHFGWYITSAMFLGLFWHQIMFTAHDAGHRAITHNFVADTLIGLFVADFCCGLSIGWWKSSHNVHHLVTNQAEHDPDIQNVPLFATSPLFFKSIKSTYYEGFVFVWDKVADIMVPFQKYTYYPIMGIARFNLYLLSWLHVLSAKSSALGRSTAWWIRPAEIASMTCYWFLFGYCLLWRSLPDWTTRVVFVLVSHIITMPLHVQITLSHWGMSTSDLGETESFPQRQLRTTMDVDCPAWLDFIHGGLQFQAVHHLFPRVPRHNLRKVQTLVREFCDDTGIPYAILNFVDGNRKVLGRLQEMSDQVNMMVQCQKYMAATGESGLH</sequence>
<dbReference type="Gene3D" id="3.10.120.10">
    <property type="entry name" value="Cytochrome b5-like heme/steroid binding domain"/>
    <property type="match status" value="1"/>
</dbReference>
<evidence type="ECO:0000256" key="1">
    <source>
        <dbReference type="ARBA" id="ARBA00004141"/>
    </source>
</evidence>
<feature type="transmembrane region" description="Helical" evidence="17">
    <location>
        <begin position="382"/>
        <end position="404"/>
    </location>
</feature>
<evidence type="ECO:0000313" key="19">
    <source>
        <dbReference type="EMBL" id="KAL1891207.1"/>
    </source>
</evidence>
<keyword evidence="12" id="KW-0560">Oxidoreductase</keyword>
<evidence type="ECO:0000256" key="4">
    <source>
        <dbReference type="ARBA" id="ARBA00009295"/>
    </source>
</evidence>
<evidence type="ECO:0000256" key="11">
    <source>
        <dbReference type="ARBA" id="ARBA00022989"/>
    </source>
</evidence>
<evidence type="ECO:0000256" key="7">
    <source>
        <dbReference type="ARBA" id="ARBA00022617"/>
    </source>
</evidence>
<feature type="transmembrane region" description="Helical" evidence="17">
    <location>
        <begin position="507"/>
        <end position="526"/>
    </location>
</feature>
<dbReference type="PANTHER" id="PTHR19353:SF30">
    <property type="entry name" value="DELTA 8-(E)-SPHINGOLIPID DESATURASE"/>
    <property type="match status" value="1"/>
</dbReference>
<keyword evidence="7" id="KW-0349">Heme</keyword>
<evidence type="ECO:0000313" key="20">
    <source>
        <dbReference type="Proteomes" id="UP001583186"/>
    </source>
</evidence>
<accession>A0ABR3YTD3</accession>
<keyword evidence="10" id="KW-0746">Sphingolipid metabolism</keyword>
<keyword evidence="20" id="KW-1185">Reference proteome</keyword>
<evidence type="ECO:0000256" key="5">
    <source>
        <dbReference type="ARBA" id="ARBA00012019"/>
    </source>
</evidence>
<evidence type="ECO:0000256" key="10">
    <source>
        <dbReference type="ARBA" id="ARBA00022919"/>
    </source>
</evidence>
<evidence type="ECO:0000259" key="18">
    <source>
        <dbReference type="PROSITE" id="PS50255"/>
    </source>
</evidence>
<comment type="pathway">
    <text evidence="3">Sphingolipid metabolism.</text>
</comment>
<evidence type="ECO:0000256" key="16">
    <source>
        <dbReference type="SAM" id="MobiDB-lite"/>
    </source>
</evidence>
<evidence type="ECO:0000256" key="2">
    <source>
        <dbReference type="ARBA" id="ARBA00004760"/>
    </source>
</evidence>
<dbReference type="Pfam" id="PF00487">
    <property type="entry name" value="FA_desaturase"/>
    <property type="match status" value="1"/>
</dbReference>
<keyword evidence="9" id="KW-0479">Metal-binding</keyword>
<dbReference type="InterPro" id="IPR012171">
    <property type="entry name" value="Fatty_acid_desaturase"/>
</dbReference>
<dbReference type="SMART" id="SM01117">
    <property type="entry name" value="Cyt-b5"/>
    <property type="match status" value="1"/>
</dbReference>
<feature type="transmembrane region" description="Helical" evidence="17">
    <location>
        <begin position="349"/>
        <end position="370"/>
    </location>
</feature>
<dbReference type="PANTHER" id="PTHR19353">
    <property type="entry name" value="FATTY ACID DESATURASE 2"/>
    <property type="match status" value="1"/>
</dbReference>
<dbReference type="InterPro" id="IPR005804">
    <property type="entry name" value="FA_desaturase_dom"/>
</dbReference>
<name>A0ABR3YTD3_9PEZI</name>
<evidence type="ECO:0000256" key="13">
    <source>
        <dbReference type="ARBA" id="ARBA00023004"/>
    </source>
</evidence>
<comment type="caution">
    <text evidence="19">The sequence shown here is derived from an EMBL/GenBank/DDBJ whole genome shotgun (WGS) entry which is preliminary data.</text>
</comment>
<keyword evidence="13" id="KW-0408">Iron</keyword>
<keyword evidence="15 17" id="KW-0472">Membrane</keyword>
<dbReference type="InterPro" id="IPR036400">
    <property type="entry name" value="Cyt_B5-like_heme/steroid_sf"/>
</dbReference>
<dbReference type="Proteomes" id="UP001583186">
    <property type="component" value="Unassembled WGS sequence"/>
</dbReference>